<evidence type="ECO:0000313" key="3">
    <source>
        <dbReference type="Proteomes" id="UP000194873"/>
    </source>
</evidence>
<feature type="domain" description="N-acetyltransferase" evidence="1">
    <location>
        <begin position="8"/>
        <end position="175"/>
    </location>
</feature>
<protein>
    <submittedName>
        <fullName evidence="2">GNAT family N-acetyltransferase</fullName>
    </submittedName>
</protein>
<keyword evidence="2" id="KW-0808">Transferase</keyword>
<accession>A0A243W840</accession>
<dbReference type="InterPro" id="IPR000182">
    <property type="entry name" value="GNAT_dom"/>
</dbReference>
<dbReference type="Proteomes" id="UP000194873">
    <property type="component" value="Unassembled WGS sequence"/>
</dbReference>
<dbReference type="EMBL" id="MTSE01000040">
    <property type="protein sequence ID" value="OUJ68998.1"/>
    <property type="molecule type" value="Genomic_DNA"/>
</dbReference>
<sequence>MELQTARLSLQEVTLADVAAIHQLHSLPETDEFNTLGIPDRLETTQRLVGEWVAHQNATPRTSYTFVMRLRTTQAFGGLMALNLGKVNFRSAEVWYKIHPTHWRQGYTTEALTALLDFGFSTLSLHRIEAGCAVENSASIRVLEKVGMQREGRKRQILPIRGEWVDNYFYAILETDRK</sequence>
<dbReference type="OrthoDB" id="9811523at2"/>
<evidence type="ECO:0000259" key="1">
    <source>
        <dbReference type="PROSITE" id="PS51186"/>
    </source>
</evidence>
<dbReference type="Gene3D" id="3.40.630.30">
    <property type="match status" value="1"/>
</dbReference>
<gene>
    <name evidence="2" type="ORF">BXP70_27210</name>
</gene>
<comment type="caution">
    <text evidence="2">The sequence shown here is derived from an EMBL/GenBank/DDBJ whole genome shotgun (WGS) entry which is preliminary data.</text>
</comment>
<dbReference type="InterPro" id="IPR016181">
    <property type="entry name" value="Acyl_CoA_acyltransferase"/>
</dbReference>
<reference evidence="2 3" key="1">
    <citation type="submission" date="2017-01" db="EMBL/GenBank/DDBJ databases">
        <title>A new Hymenobacter.</title>
        <authorList>
            <person name="Liang Y."/>
            <person name="Feng F."/>
        </authorList>
    </citation>
    <scope>NUCLEOTIDE SEQUENCE [LARGE SCALE GENOMIC DNA]</scope>
    <source>
        <strain evidence="2">MIMBbqt21</strain>
    </source>
</reference>
<proteinExistence type="predicted"/>
<organism evidence="2 3">
    <name type="scientific">Hymenobacter crusticola</name>
    <dbReference type="NCBI Taxonomy" id="1770526"/>
    <lineage>
        <taxon>Bacteria</taxon>
        <taxon>Pseudomonadati</taxon>
        <taxon>Bacteroidota</taxon>
        <taxon>Cytophagia</taxon>
        <taxon>Cytophagales</taxon>
        <taxon>Hymenobacteraceae</taxon>
        <taxon>Hymenobacter</taxon>
    </lineage>
</organism>
<dbReference type="InterPro" id="IPR051531">
    <property type="entry name" value="N-acetyltransferase"/>
</dbReference>
<dbReference type="AlphaFoldDB" id="A0A243W840"/>
<dbReference type="PANTHER" id="PTHR43792:SF1">
    <property type="entry name" value="N-ACETYLTRANSFERASE DOMAIN-CONTAINING PROTEIN"/>
    <property type="match status" value="1"/>
</dbReference>
<dbReference type="SUPFAM" id="SSF55729">
    <property type="entry name" value="Acyl-CoA N-acyltransferases (Nat)"/>
    <property type="match status" value="1"/>
</dbReference>
<dbReference type="PROSITE" id="PS51186">
    <property type="entry name" value="GNAT"/>
    <property type="match status" value="1"/>
</dbReference>
<dbReference type="GO" id="GO:0016747">
    <property type="term" value="F:acyltransferase activity, transferring groups other than amino-acyl groups"/>
    <property type="evidence" value="ECO:0007669"/>
    <property type="project" value="InterPro"/>
</dbReference>
<dbReference type="PANTHER" id="PTHR43792">
    <property type="entry name" value="GNAT FAMILY, PUTATIVE (AFU_ORTHOLOGUE AFUA_3G00765)-RELATED-RELATED"/>
    <property type="match status" value="1"/>
</dbReference>
<evidence type="ECO:0000313" key="2">
    <source>
        <dbReference type="EMBL" id="OUJ68998.1"/>
    </source>
</evidence>
<name>A0A243W840_9BACT</name>
<dbReference type="Pfam" id="PF13302">
    <property type="entry name" value="Acetyltransf_3"/>
    <property type="match status" value="1"/>
</dbReference>
<keyword evidence="3" id="KW-1185">Reference proteome</keyword>